<gene>
    <name evidence="2" type="ORF">BO78DRAFT_217018</name>
</gene>
<evidence type="ECO:0000313" key="3">
    <source>
        <dbReference type="Proteomes" id="UP000248423"/>
    </source>
</evidence>
<proteinExistence type="predicted"/>
<dbReference type="VEuPathDB" id="FungiDB:BO78DRAFT_217018"/>
<evidence type="ECO:0000313" key="2">
    <source>
        <dbReference type="EMBL" id="PYI02532.1"/>
    </source>
</evidence>
<dbReference type="Proteomes" id="UP000248423">
    <property type="component" value="Unassembled WGS sequence"/>
</dbReference>
<sequence length="53" mass="6203">MVTDRVERKAAKKAVKRWNLFYWYYVFGLVNGIVLQLHGIELSGISRYEVVEG</sequence>
<name>A0A319DXK4_ASPSB</name>
<reference evidence="2 3" key="1">
    <citation type="submission" date="2018-02" db="EMBL/GenBank/DDBJ databases">
        <title>The genomes of Aspergillus section Nigri reveals drivers in fungal speciation.</title>
        <authorList>
            <consortium name="DOE Joint Genome Institute"/>
            <person name="Vesth T.C."/>
            <person name="Nybo J."/>
            <person name="Theobald S."/>
            <person name="Brandl J."/>
            <person name="Frisvad J.C."/>
            <person name="Nielsen K.F."/>
            <person name="Lyhne E.K."/>
            <person name="Kogle M.E."/>
            <person name="Kuo A."/>
            <person name="Riley R."/>
            <person name="Clum A."/>
            <person name="Nolan M."/>
            <person name="Lipzen A."/>
            <person name="Salamov A."/>
            <person name="Henrissat B."/>
            <person name="Wiebenga A."/>
            <person name="De vries R.P."/>
            <person name="Grigoriev I.V."/>
            <person name="Mortensen U.H."/>
            <person name="Andersen M.R."/>
            <person name="Baker S.E."/>
        </authorList>
    </citation>
    <scope>NUCLEOTIDE SEQUENCE [LARGE SCALE GENOMIC DNA]</scope>
    <source>
        <strain evidence="2 3">CBS 121057</strain>
    </source>
</reference>
<keyword evidence="1" id="KW-1133">Transmembrane helix</keyword>
<dbReference type="AlphaFoldDB" id="A0A319DXK4"/>
<evidence type="ECO:0000256" key="1">
    <source>
        <dbReference type="SAM" id="Phobius"/>
    </source>
</evidence>
<dbReference type="EMBL" id="KZ826393">
    <property type="protein sequence ID" value="PYI02532.1"/>
    <property type="molecule type" value="Genomic_DNA"/>
</dbReference>
<organism evidence="2 3">
    <name type="scientific">Aspergillus sclerotiicarbonarius (strain CBS 121057 / IBT 28362)</name>
    <dbReference type="NCBI Taxonomy" id="1448318"/>
    <lineage>
        <taxon>Eukaryota</taxon>
        <taxon>Fungi</taxon>
        <taxon>Dikarya</taxon>
        <taxon>Ascomycota</taxon>
        <taxon>Pezizomycotina</taxon>
        <taxon>Eurotiomycetes</taxon>
        <taxon>Eurotiomycetidae</taxon>
        <taxon>Eurotiales</taxon>
        <taxon>Aspergillaceae</taxon>
        <taxon>Aspergillus</taxon>
        <taxon>Aspergillus subgen. Circumdati</taxon>
    </lineage>
</organism>
<feature type="transmembrane region" description="Helical" evidence="1">
    <location>
        <begin position="21"/>
        <end position="40"/>
    </location>
</feature>
<protein>
    <submittedName>
        <fullName evidence="2">Uncharacterized protein</fullName>
    </submittedName>
</protein>
<keyword evidence="1" id="KW-0812">Transmembrane</keyword>
<keyword evidence="1" id="KW-0472">Membrane</keyword>
<accession>A0A319DXK4</accession>
<keyword evidence="3" id="KW-1185">Reference proteome</keyword>